<evidence type="ECO:0000256" key="3">
    <source>
        <dbReference type="ARBA" id="ARBA00005709"/>
    </source>
</evidence>
<evidence type="ECO:0000313" key="7">
    <source>
        <dbReference type="EMBL" id="SDB25523.1"/>
    </source>
</evidence>
<accession>A0A1G6BY25</accession>
<evidence type="ECO:0000313" key="8">
    <source>
        <dbReference type="Proteomes" id="UP000199626"/>
    </source>
</evidence>
<keyword evidence="5" id="KW-0975">Bacterial flagellum</keyword>
<dbReference type="PANTHER" id="PTHR42792">
    <property type="entry name" value="FLAGELLIN"/>
    <property type="match status" value="1"/>
</dbReference>
<dbReference type="Pfam" id="PF00669">
    <property type="entry name" value="Flagellin_N"/>
    <property type="match status" value="1"/>
</dbReference>
<keyword evidence="7" id="KW-0282">Flagellum</keyword>
<organism evidence="7 8">
    <name type="scientific">Pseudidiomarina indica</name>
    <dbReference type="NCBI Taxonomy" id="1159017"/>
    <lineage>
        <taxon>Bacteria</taxon>
        <taxon>Pseudomonadati</taxon>
        <taxon>Pseudomonadota</taxon>
        <taxon>Gammaproteobacteria</taxon>
        <taxon>Alteromonadales</taxon>
        <taxon>Idiomarinaceae</taxon>
        <taxon>Pseudidiomarina</taxon>
    </lineage>
</organism>
<keyword evidence="7" id="KW-0966">Cell projection</keyword>
<dbReference type="InterPro" id="IPR001029">
    <property type="entry name" value="Flagellin_N"/>
</dbReference>
<comment type="subcellular location">
    <subcellularLocation>
        <location evidence="1">Bacterial flagellum</location>
    </subcellularLocation>
    <subcellularLocation>
        <location evidence="2">Secreted</location>
    </subcellularLocation>
</comment>
<keyword evidence="8" id="KW-1185">Reference proteome</keyword>
<dbReference type="Gene3D" id="1.20.1330.10">
    <property type="entry name" value="f41 fragment of flagellin, N-terminal domain"/>
    <property type="match status" value="1"/>
</dbReference>
<dbReference type="OrthoDB" id="9768249at2"/>
<dbReference type="GO" id="GO:0005198">
    <property type="term" value="F:structural molecule activity"/>
    <property type="evidence" value="ECO:0007669"/>
    <property type="project" value="InterPro"/>
</dbReference>
<comment type="similarity">
    <text evidence="3">Belongs to the bacterial flagellin family.</text>
</comment>
<feature type="domain" description="Flagellin N-terminal" evidence="6">
    <location>
        <begin position="3"/>
        <end position="139"/>
    </location>
</feature>
<evidence type="ECO:0000256" key="5">
    <source>
        <dbReference type="ARBA" id="ARBA00023143"/>
    </source>
</evidence>
<dbReference type="GO" id="GO:0009424">
    <property type="term" value="C:bacterial-type flagellum hook"/>
    <property type="evidence" value="ECO:0007669"/>
    <property type="project" value="InterPro"/>
</dbReference>
<protein>
    <submittedName>
        <fullName evidence="7">Flagellar hook-associated protein 3 FlgL</fullName>
    </submittedName>
</protein>
<dbReference type="GO" id="GO:0071973">
    <property type="term" value="P:bacterial-type flagellum-dependent cell motility"/>
    <property type="evidence" value="ECO:0007669"/>
    <property type="project" value="InterPro"/>
</dbReference>
<evidence type="ECO:0000259" key="6">
    <source>
        <dbReference type="Pfam" id="PF00669"/>
    </source>
</evidence>
<dbReference type="NCBIfam" id="TIGR02550">
    <property type="entry name" value="flagell_flgL"/>
    <property type="match status" value="1"/>
</dbReference>
<dbReference type="InterPro" id="IPR013384">
    <property type="entry name" value="Flagell_FlgL"/>
</dbReference>
<dbReference type="AlphaFoldDB" id="A0A1G6BY25"/>
<evidence type="ECO:0000256" key="1">
    <source>
        <dbReference type="ARBA" id="ARBA00004365"/>
    </source>
</evidence>
<sequence>MRISTLAIYNQNISSMNRQQTEFMKISQQIASGKRIVNISDDPQAMTQAINIGQSKSVTGQFSEARVGVRNALSQEESVLNNVADMYSRAKTLLVQASSDTLSDADKTAVASELRGIYEALIGLGNTRDGNGRYLFGGHQDDSAPFVRDPSAGVVNYVGNLNVREQQVDGARLMPVGHSGDQIFRSVHSSAPYRAEVAMDNQGSLTYKGITITDSSAATFGQAFDIEFGEDASGQLQYRVNGGAWNDYNDPTVVELGGVAIELEGTPVAGDSLRLARGNDNNTDIFVAFEKALAVLENPADTASKQATQRNTLRTVMNELDNGLDNVLTVRAEVGARLNELDALDAIGGNRQLAYEQAYSDLVDLDYIEAAAQYSIRMVGLQAAQQAFVDMKGMSLFNFL</sequence>
<dbReference type="RefSeq" id="WP_092592372.1">
    <property type="nucleotide sequence ID" value="NZ_FMXN01000004.1"/>
</dbReference>
<reference evidence="8" key="1">
    <citation type="submission" date="2016-10" db="EMBL/GenBank/DDBJ databases">
        <authorList>
            <person name="Varghese N."/>
            <person name="Submissions S."/>
        </authorList>
    </citation>
    <scope>NUCLEOTIDE SEQUENCE [LARGE SCALE GENOMIC DNA]</scope>
    <source>
        <strain evidence="8">CGMCC 1.10824</strain>
    </source>
</reference>
<dbReference type="STRING" id="1159017.SAMN02927930_00995"/>
<evidence type="ECO:0000256" key="2">
    <source>
        <dbReference type="ARBA" id="ARBA00004613"/>
    </source>
</evidence>
<dbReference type="EMBL" id="FMXN01000004">
    <property type="protein sequence ID" value="SDB25523.1"/>
    <property type="molecule type" value="Genomic_DNA"/>
</dbReference>
<dbReference type="GO" id="GO:0005576">
    <property type="term" value="C:extracellular region"/>
    <property type="evidence" value="ECO:0007669"/>
    <property type="project" value="UniProtKB-SubCell"/>
</dbReference>
<keyword evidence="7" id="KW-0969">Cilium</keyword>
<proteinExistence type="inferred from homology"/>
<evidence type="ECO:0000256" key="4">
    <source>
        <dbReference type="ARBA" id="ARBA00022525"/>
    </source>
</evidence>
<gene>
    <name evidence="7" type="ORF">SAMN02927930_00995</name>
</gene>
<dbReference type="SUPFAM" id="SSF64518">
    <property type="entry name" value="Phase 1 flagellin"/>
    <property type="match status" value="1"/>
</dbReference>
<dbReference type="PANTHER" id="PTHR42792:SF1">
    <property type="entry name" value="FLAGELLAR HOOK-ASSOCIATED PROTEIN 3"/>
    <property type="match status" value="1"/>
</dbReference>
<dbReference type="InterPro" id="IPR001492">
    <property type="entry name" value="Flagellin"/>
</dbReference>
<name>A0A1G6BY25_9GAMM</name>
<dbReference type="Proteomes" id="UP000199626">
    <property type="component" value="Unassembled WGS sequence"/>
</dbReference>
<keyword evidence="4" id="KW-0964">Secreted</keyword>